<dbReference type="Proteomes" id="UP000008311">
    <property type="component" value="Unassembled WGS sequence"/>
</dbReference>
<dbReference type="PANTHER" id="PTHR33052">
    <property type="entry name" value="DUF4228 DOMAIN PROTEIN-RELATED"/>
    <property type="match status" value="1"/>
</dbReference>
<dbReference type="eggNOG" id="ENOG502S304">
    <property type="taxonomic scope" value="Eukaryota"/>
</dbReference>
<dbReference type="InParanoid" id="B9RNG0"/>
<proteinExistence type="predicted"/>
<dbReference type="Pfam" id="PF14009">
    <property type="entry name" value="PADRE"/>
    <property type="match status" value="1"/>
</dbReference>
<dbReference type="EMBL" id="EQ973790">
    <property type="protein sequence ID" value="EEF47283.1"/>
    <property type="molecule type" value="Genomic_DNA"/>
</dbReference>
<protein>
    <submittedName>
        <fullName evidence="1">Uncharacterized protein</fullName>
    </submittedName>
</protein>
<dbReference type="STRING" id="3988.B9RNG0"/>
<sequence length="191" mass="21558">MGNYITSRSSNATGKVILPDGTVHAFDKSLTVAELMLEYPQQVVVEFQQNLSEKRPAPLPADKKLEAKKVYLILPMKRGKILPLSSEEARQVLSGANSVLRSRSLLSSSRFLPLFARICPAGVEGGHKFVLEKDGCIEKKRMLEERYDSEVLAEILENRPNYLSRQLSGKGWKPSLDTIKEKKVEKKRKKF</sequence>
<organism evidence="1 2">
    <name type="scientific">Ricinus communis</name>
    <name type="common">Castor bean</name>
    <dbReference type="NCBI Taxonomy" id="3988"/>
    <lineage>
        <taxon>Eukaryota</taxon>
        <taxon>Viridiplantae</taxon>
        <taxon>Streptophyta</taxon>
        <taxon>Embryophyta</taxon>
        <taxon>Tracheophyta</taxon>
        <taxon>Spermatophyta</taxon>
        <taxon>Magnoliopsida</taxon>
        <taxon>eudicotyledons</taxon>
        <taxon>Gunneridae</taxon>
        <taxon>Pentapetalae</taxon>
        <taxon>rosids</taxon>
        <taxon>fabids</taxon>
        <taxon>Malpighiales</taxon>
        <taxon>Euphorbiaceae</taxon>
        <taxon>Acalyphoideae</taxon>
        <taxon>Acalypheae</taxon>
        <taxon>Ricinus</taxon>
    </lineage>
</organism>
<name>B9RNG0_RICCO</name>
<evidence type="ECO:0000313" key="1">
    <source>
        <dbReference type="EMBL" id="EEF47283.1"/>
    </source>
</evidence>
<reference evidence="2" key="1">
    <citation type="journal article" date="2010" name="Nat. Biotechnol.">
        <title>Draft genome sequence of the oilseed species Ricinus communis.</title>
        <authorList>
            <person name="Chan A.P."/>
            <person name="Crabtree J."/>
            <person name="Zhao Q."/>
            <person name="Lorenzi H."/>
            <person name="Orvis J."/>
            <person name="Puiu D."/>
            <person name="Melake-Berhan A."/>
            <person name="Jones K.M."/>
            <person name="Redman J."/>
            <person name="Chen G."/>
            <person name="Cahoon E.B."/>
            <person name="Gedil M."/>
            <person name="Stanke M."/>
            <person name="Haas B.J."/>
            <person name="Wortman J.R."/>
            <person name="Fraser-Liggett C.M."/>
            <person name="Ravel J."/>
            <person name="Rabinowicz P.D."/>
        </authorList>
    </citation>
    <scope>NUCLEOTIDE SEQUENCE [LARGE SCALE GENOMIC DNA]</scope>
    <source>
        <strain evidence="2">cv. Hale</strain>
    </source>
</reference>
<keyword evidence="2" id="KW-1185">Reference proteome</keyword>
<dbReference type="InterPro" id="IPR025322">
    <property type="entry name" value="PADRE_dom"/>
</dbReference>
<dbReference type="FunCoup" id="B9RNG0">
    <property type="interactions" value="187"/>
</dbReference>
<evidence type="ECO:0000313" key="2">
    <source>
        <dbReference type="Proteomes" id="UP000008311"/>
    </source>
</evidence>
<dbReference type="AlphaFoldDB" id="B9RNG0"/>
<gene>
    <name evidence="1" type="ORF">RCOM_1347420</name>
</gene>
<accession>B9RNG0</accession>